<evidence type="ECO:0000313" key="3">
    <source>
        <dbReference type="Proteomes" id="UP000018817"/>
    </source>
</evidence>
<dbReference type="GeneID" id="20180095"/>
<dbReference type="Proteomes" id="UP000018817">
    <property type="component" value="Unassembled WGS sequence"/>
</dbReference>
<protein>
    <submittedName>
        <fullName evidence="2">Uncharacterized protein</fullName>
    </submittedName>
</protein>
<evidence type="ECO:0000313" key="2">
    <source>
        <dbReference type="EMBL" id="ETN11631.1"/>
    </source>
</evidence>
<accession>W2QFI1</accession>
<evidence type="ECO:0000256" key="1">
    <source>
        <dbReference type="SAM" id="MobiDB-lite"/>
    </source>
</evidence>
<feature type="compositionally biased region" description="Low complexity" evidence="1">
    <location>
        <begin position="108"/>
        <end position="126"/>
    </location>
</feature>
<gene>
    <name evidence="2" type="ORF">PPTG_10466</name>
</gene>
<feature type="region of interest" description="Disordered" evidence="1">
    <location>
        <begin position="266"/>
        <end position="285"/>
    </location>
</feature>
<sequence length="285" mass="29789">MFNKFLARLARRPPPSEETTPARTTAGETANAAMSTPRARQRDAFSFDASRPSLPLASETRGEVPTVTPSGAALDTRGTKTYPSPRVVERHGVSGTTFPKRDTPRRQGGTPARATETPTRRAGTPTSDSALQERPPRPAGARPVSRPVPASTENAFVDQTRPVSTPMLGYQGLMAPRVALPAPASTTVGMPMAAIPSYGGVTMQAPSTSWNDGGDGAARLGALYPPFQPPITPTAGWNSGGTLPAWSAAPANQAPASMGGLGLGRSFSGHGGATRRTRRTLKNPW</sequence>
<proteinExistence type="predicted"/>
<name>W2QFI1_PHYN3</name>
<feature type="region of interest" description="Disordered" evidence="1">
    <location>
        <begin position="1"/>
        <end position="160"/>
    </location>
</feature>
<dbReference type="OrthoDB" id="133225at2759"/>
<dbReference type="EMBL" id="KI669579">
    <property type="protein sequence ID" value="ETN11631.1"/>
    <property type="molecule type" value="Genomic_DNA"/>
</dbReference>
<reference evidence="2 3" key="2">
    <citation type="submission" date="2013-11" db="EMBL/GenBank/DDBJ databases">
        <title>The Genome Sequence of Phytophthora parasitica INRA-310.</title>
        <authorList>
            <consortium name="The Broad Institute Genomics Platform"/>
            <person name="Russ C."/>
            <person name="Tyler B."/>
            <person name="Panabieres F."/>
            <person name="Shan W."/>
            <person name="Tripathy S."/>
            <person name="Grunwald N."/>
            <person name="Machado M."/>
            <person name="Johnson C.S."/>
            <person name="Arredondo F."/>
            <person name="Hong C."/>
            <person name="Coffey M."/>
            <person name="Young S.K."/>
            <person name="Zeng Q."/>
            <person name="Gargeya S."/>
            <person name="Fitzgerald M."/>
            <person name="Abouelleil A."/>
            <person name="Alvarado L."/>
            <person name="Chapman S.B."/>
            <person name="Gainer-Dewar J."/>
            <person name="Goldberg J."/>
            <person name="Griggs A."/>
            <person name="Gujja S."/>
            <person name="Hansen M."/>
            <person name="Howarth C."/>
            <person name="Imamovic A."/>
            <person name="Ireland A."/>
            <person name="Larimer J."/>
            <person name="McCowan C."/>
            <person name="Murphy C."/>
            <person name="Pearson M."/>
            <person name="Poon T.W."/>
            <person name="Priest M."/>
            <person name="Roberts A."/>
            <person name="Saif S."/>
            <person name="Shea T."/>
            <person name="Sykes S."/>
            <person name="Wortman J."/>
            <person name="Nusbaum C."/>
            <person name="Birren B."/>
        </authorList>
    </citation>
    <scope>NUCLEOTIDE SEQUENCE [LARGE SCALE GENOMIC DNA]</scope>
    <source>
        <strain evidence="2 3">INRA-310</strain>
    </source>
</reference>
<reference evidence="3" key="1">
    <citation type="submission" date="2011-12" db="EMBL/GenBank/DDBJ databases">
        <authorList>
            <consortium name="The Broad Institute Genome Sequencing Platform"/>
            <person name="Russ C."/>
            <person name="Tyler B."/>
            <person name="Panabieres F."/>
            <person name="Shan W."/>
            <person name="Tripathy S."/>
            <person name="Grunwald N."/>
            <person name="Machado M."/>
            <person name="Young S.K."/>
            <person name="Zeng Q."/>
            <person name="Gargeya S."/>
            <person name="Fitzgerald M."/>
            <person name="Haas B."/>
            <person name="Abouelleil A."/>
            <person name="Alvarado L."/>
            <person name="Arachchi H.M."/>
            <person name="Berlin A."/>
            <person name="Chapman S.B."/>
            <person name="Gearin G."/>
            <person name="Goldberg J."/>
            <person name="Griggs A."/>
            <person name="Gujja S."/>
            <person name="Hansen M."/>
            <person name="Heiman D."/>
            <person name="Howarth C."/>
            <person name="Larimer J."/>
            <person name="Lui A."/>
            <person name="MacDonald P.J.P."/>
            <person name="McCowen C."/>
            <person name="Montmayeur A."/>
            <person name="Murphy C."/>
            <person name="Neiman D."/>
            <person name="Pearson M."/>
            <person name="Priest M."/>
            <person name="Roberts A."/>
            <person name="Saif S."/>
            <person name="Shea T."/>
            <person name="Sisk P."/>
            <person name="Stolte C."/>
            <person name="Sykes S."/>
            <person name="Wortman J."/>
            <person name="Nusbaum C."/>
            <person name="Birren B."/>
        </authorList>
    </citation>
    <scope>NUCLEOTIDE SEQUENCE [LARGE SCALE GENOMIC DNA]</scope>
    <source>
        <strain evidence="3">INRA-310</strain>
    </source>
</reference>
<dbReference type="VEuPathDB" id="FungiDB:PPTG_10466"/>
<dbReference type="RefSeq" id="XP_008903407.1">
    <property type="nucleotide sequence ID" value="XM_008905159.1"/>
</dbReference>
<feature type="compositionally biased region" description="Basic residues" evidence="1">
    <location>
        <begin position="273"/>
        <end position="285"/>
    </location>
</feature>
<organism evidence="2 3">
    <name type="scientific">Phytophthora nicotianae (strain INRA-310)</name>
    <name type="common">Phytophthora parasitica</name>
    <dbReference type="NCBI Taxonomy" id="761204"/>
    <lineage>
        <taxon>Eukaryota</taxon>
        <taxon>Sar</taxon>
        <taxon>Stramenopiles</taxon>
        <taxon>Oomycota</taxon>
        <taxon>Peronosporomycetes</taxon>
        <taxon>Peronosporales</taxon>
        <taxon>Peronosporaceae</taxon>
        <taxon>Phytophthora</taxon>
    </lineage>
</organism>
<feature type="compositionally biased region" description="Polar residues" evidence="1">
    <location>
        <begin position="17"/>
        <end position="34"/>
    </location>
</feature>
<dbReference type="AlphaFoldDB" id="W2QFI1"/>